<organism evidence="1 2">
    <name type="scientific">Homo sapiens</name>
    <name type="common">Human</name>
    <dbReference type="NCBI Taxonomy" id="9606"/>
    <lineage>
        <taxon>Eukaryota</taxon>
        <taxon>Metazoa</taxon>
        <taxon>Chordata</taxon>
        <taxon>Craniata</taxon>
        <taxon>Vertebrata</taxon>
        <taxon>Euteleostomi</taxon>
        <taxon>Mammalia</taxon>
        <taxon>Eutheria</taxon>
        <taxon>Euarchontoglires</taxon>
        <taxon>Primates</taxon>
        <taxon>Haplorrhini</taxon>
        <taxon>Catarrhini</taxon>
        <taxon>Hominidae</taxon>
        <taxon>Homo</taxon>
    </lineage>
</organism>
<proteinExistence type="predicted"/>
<dbReference type="Proteomes" id="UP000005640">
    <property type="component" value="Chromosome 12"/>
</dbReference>
<gene>
    <name evidence="1" type="primary">ETFRF1</name>
</gene>
<dbReference type="UCSC" id="uc058man.1">
    <property type="organism name" value="human"/>
</dbReference>
<dbReference type="AlphaFoldDB" id="G3V332"/>
<evidence type="ECO:0000313" key="2">
    <source>
        <dbReference type="Proteomes" id="UP000005640"/>
    </source>
</evidence>
<sequence length="40" mass="4810">MKMANSLRGEVLKLYKNKYIIFLFEAAVSWTRLSKRSRLF</sequence>
<reference evidence="1" key="4">
    <citation type="submission" date="2025-08" db="UniProtKB">
        <authorList>
            <consortium name="Ensembl"/>
        </authorList>
    </citation>
    <scope>IDENTIFICATION</scope>
</reference>
<accession>G3V332</accession>
<dbReference type="HGNC" id="HGNC:27052">
    <property type="gene designation" value="ETFRF1"/>
</dbReference>
<dbReference type="Ensembl" id="ENST00000555711.6">
    <property type="protein sequence ID" value="ENSP00000451008.2"/>
    <property type="gene ID" value="ENSG00000205707.11"/>
</dbReference>
<reference evidence="1 2" key="2">
    <citation type="journal article" date="2004" name="Nature">
        <title>Finishing the euchromatic sequence of the human genome.</title>
        <authorList>
            <consortium name="International Human Genome Sequencing Consortium"/>
        </authorList>
    </citation>
    <scope>NUCLEOTIDE SEQUENCE [LARGE SCALE GENOMIC DNA]</scope>
</reference>
<dbReference type="OpenTargets" id="ENSG00000205707"/>
<dbReference type="ChiTaRS" id="ETFRF1">
    <property type="organism name" value="human"/>
</dbReference>
<evidence type="ECO:0000313" key="1">
    <source>
        <dbReference type="Ensembl" id="ENSP00000451008.2"/>
    </source>
</evidence>
<dbReference type="EMBL" id="AC092794">
    <property type="status" value="NOT_ANNOTATED_CDS"/>
    <property type="molecule type" value="Genomic_DNA"/>
</dbReference>
<name>G3V332_HUMAN</name>
<dbReference type="MassIVE" id="G3V332"/>
<dbReference type="Ensembl" id="ENST00000555711.6">
    <property type="protein sequence ID" value="ENSP00000451008.2"/>
    <property type="gene ID" value="ENSG00000205707.12"/>
</dbReference>
<dbReference type="HOGENOM" id="CLU_3335321_0_0_1"/>
<reference evidence="1 2" key="3">
    <citation type="journal article" date="2006" name="Nature">
        <title>The finished DNA sequence of human chromosome 12.</title>
        <authorList>
            <consortium name="Baylor College of Medicine Human Genome Sequencing Center Sequence Production Team"/>
            <person name="Scherer S.E."/>
            <person name="Muzny D.M."/>
            <person name="Buhay C.J."/>
            <person name="Chen R."/>
            <person name="Cree A."/>
            <person name="Ding Y."/>
            <person name="Dugan-Rocha S."/>
            <person name="Gill R."/>
            <person name="Gunaratne P."/>
            <person name="Harris R.A."/>
            <person name="Hawes A.C."/>
            <person name="Hernandez J."/>
            <person name="Hodgson A.V."/>
            <person name="Hume J."/>
            <person name="Jackson A."/>
            <person name="Khan Z.M."/>
            <person name="Kovar-Smith C."/>
            <person name="Lewis L.R."/>
            <person name="Lozado R.J."/>
            <person name="Metzker M.L."/>
            <person name="Milosavljevic A."/>
            <person name="Miner G.R."/>
            <person name="Montgomery K.T."/>
            <person name="Morgan M.B."/>
            <person name="Nazareth L.V."/>
            <person name="Scott G."/>
            <person name="Sodergren E."/>
            <person name="Song X.Z."/>
            <person name="Steffen D."/>
            <person name="Lovering R.C."/>
            <person name="Wheeler D.A."/>
            <person name="Worley K.C."/>
            <person name="Yuan Y."/>
            <person name="Zhang Z."/>
            <person name="Adams C.Q."/>
            <person name="Ansari-Lari M.A."/>
            <person name="Ayele M."/>
            <person name="Brown M.J."/>
            <person name="Chen G."/>
            <person name="Chen Z."/>
            <person name="Clerc-Blankenburg K.P."/>
            <person name="Davis C."/>
            <person name="Delgado O."/>
            <person name="Dinh H.H."/>
            <person name="Draper H."/>
            <person name="Gonzalez-Garay M.L."/>
            <person name="Havlak P."/>
            <person name="Jackson L.R."/>
            <person name="Jacob L.S."/>
            <person name="Kelly S.H."/>
            <person name="Li L."/>
            <person name="Li Z."/>
            <person name="Liu J."/>
            <person name="Liu W."/>
            <person name="Lu J."/>
            <person name="Maheshwari M."/>
            <person name="Nguyen B.V."/>
            <person name="Okwuonu G.O."/>
            <person name="Pasternak S."/>
            <person name="Perez L.M."/>
            <person name="Plopper F.J."/>
            <person name="Santibanez J."/>
            <person name="Shen H."/>
            <person name="Tabor P.E."/>
            <person name="Verduzco D."/>
            <person name="Waldron L."/>
            <person name="Wang Q."/>
            <person name="Williams G.A."/>
            <person name="Zhang J."/>
            <person name="Zhou J."/>
            <person name="Allen C.C."/>
            <person name="Amin A.G."/>
            <person name="Anyalebechi V."/>
            <person name="Bailey M."/>
            <person name="Barbaria J.A."/>
            <person name="Bimage K.E."/>
            <person name="Bryant N.P."/>
            <person name="Burch P.E."/>
            <person name="Burkett C.E."/>
            <person name="Burrell K.L."/>
            <person name="Calderon E."/>
            <person name="Cardenas V."/>
            <person name="Carter K."/>
            <person name="Casias K."/>
            <person name="Cavazos I."/>
            <person name="Cavazos S.R."/>
            <person name="Ceasar H."/>
            <person name="Chacko J."/>
            <person name="Chan S.N."/>
            <person name="Chavez D."/>
            <person name="Christopoulos C."/>
            <person name="Chu J."/>
            <person name="Cockrell R."/>
            <person name="Cox C.D."/>
            <person name="Dang M."/>
            <person name="Dathorne S.R."/>
            <person name="David R."/>
            <person name="Davis C.M."/>
            <person name="Davy-Carroll L."/>
            <person name="Deshazo D.R."/>
            <person name="Donlin J.E."/>
            <person name="D'Souza L."/>
            <person name="Eaves K.A."/>
            <person name="Egan A."/>
            <person name="Emery-Cohen A.J."/>
            <person name="Escotto M."/>
            <person name="Flagg N."/>
            <person name="Forbes L.D."/>
            <person name="Gabisi A.M."/>
            <person name="Garza M."/>
            <person name="Hamilton C."/>
            <person name="Henderson N."/>
            <person name="Hernandez O."/>
            <person name="Hines S."/>
            <person name="Hogues M.E."/>
            <person name="Huang M."/>
            <person name="Idlebird D.G."/>
            <person name="Johnson R."/>
            <person name="Jolivet A."/>
            <person name="Jones S."/>
            <person name="Kagan R."/>
            <person name="King L.M."/>
            <person name="Leal B."/>
            <person name="Lebow H."/>
            <person name="Lee S."/>
            <person name="LeVan J.M."/>
            <person name="Lewis L.C."/>
            <person name="London P."/>
            <person name="Lorensuhewa L.M."/>
            <person name="Loulseged H."/>
            <person name="Lovett D.A."/>
            <person name="Lucier A."/>
            <person name="Lucier R.L."/>
            <person name="Ma J."/>
            <person name="Madu R.C."/>
            <person name="Mapua P."/>
            <person name="Martindale A.D."/>
            <person name="Martinez E."/>
            <person name="Massey E."/>
            <person name="Mawhiney S."/>
            <person name="Meador M.G."/>
            <person name="Mendez S."/>
            <person name="Mercado C."/>
            <person name="Mercado I.C."/>
            <person name="Merritt C.E."/>
            <person name="Miner Z.L."/>
            <person name="Minja E."/>
            <person name="Mitchell T."/>
            <person name="Mohabbat F."/>
            <person name="Mohabbat K."/>
            <person name="Montgomery B."/>
            <person name="Moore N."/>
            <person name="Morris S."/>
            <person name="Munidasa M."/>
            <person name="Ngo R.N."/>
            <person name="Nguyen N.B."/>
            <person name="Nickerson E."/>
            <person name="Nwaokelemeh O.O."/>
            <person name="Nwokenkwo S."/>
            <person name="Obregon M."/>
            <person name="Oguh M."/>
            <person name="Oragunye N."/>
            <person name="Oviedo R.J."/>
            <person name="Parish B.J."/>
            <person name="Parker D.N."/>
            <person name="Parrish J."/>
            <person name="Parks K.L."/>
            <person name="Paul H.A."/>
            <person name="Payton B.A."/>
            <person name="Perez A."/>
            <person name="Perrin W."/>
            <person name="Pickens A."/>
            <person name="Primus E.L."/>
            <person name="Pu L.L."/>
            <person name="Puazo M."/>
            <person name="Quiles M.M."/>
            <person name="Quiroz J.B."/>
            <person name="Rabata D."/>
            <person name="Reeves K."/>
            <person name="Ruiz S.J."/>
            <person name="Shao H."/>
            <person name="Sisson I."/>
            <person name="Sonaike T."/>
            <person name="Sorelle R.P."/>
            <person name="Sutton A.E."/>
            <person name="Svatek A.F."/>
            <person name="Svetz L.A."/>
            <person name="Tamerisa K.S."/>
            <person name="Taylor T.R."/>
            <person name="Teague B."/>
            <person name="Thomas N."/>
            <person name="Thorn R.D."/>
            <person name="Trejos Z.Y."/>
            <person name="Trevino B.K."/>
            <person name="Ukegbu O.N."/>
            <person name="Urban J.B."/>
            <person name="Vasquez L.I."/>
            <person name="Vera V.A."/>
            <person name="Villasana D.M."/>
            <person name="Wang L."/>
            <person name="Ward-Moore S."/>
            <person name="Warren J.T."/>
            <person name="Wei X."/>
            <person name="White F."/>
            <person name="Williamson A.L."/>
            <person name="Wleczyk R."/>
            <person name="Wooden H.S."/>
            <person name="Wooden S.H."/>
            <person name="Yen J."/>
            <person name="Yoon L."/>
            <person name="Yoon V."/>
            <person name="Zorrilla S.E."/>
            <person name="Nelson D."/>
            <person name="Kucherlapati R."/>
            <person name="Weinstock G."/>
            <person name="Gibbs R.A."/>
            <person name="null."/>
        </authorList>
    </citation>
    <scope>NUCLEOTIDE SEQUENCE [LARGE SCALE GENOMIC DNA]</scope>
</reference>
<dbReference type="GeneTree" id="ENSGT00390000001810"/>
<reference evidence="1" key="5">
    <citation type="submission" date="2025-09" db="UniProtKB">
        <authorList>
            <consortium name="Ensembl"/>
        </authorList>
    </citation>
    <scope>IDENTIFICATION</scope>
</reference>
<dbReference type="ProteomicsDB" id="32818"/>
<keyword evidence="2" id="KW-1185">Reference proteome</keyword>
<protein>
    <submittedName>
        <fullName evidence="1">Electron transfer flavoprotein regulatory factor 1</fullName>
    </submittedName>
</protein>
<dbReference type="VEuPathDB" id="HostDB:ENSG00000205707"/>
<dbReference type="OrthoDB" id="10258445at2759"/>
<dbReference type="Bgee" id="ENSG00000205707">
    <property type="expression patterns" value="Expressed in left ventricle myocardium and 192 other cell types or tissues"/>
</dbReference>
<reference evidence="1 2" key="1">
    <citation type="journal article" date="2001" name="Nature">
        <title>Initial sequencing and analysis of the human genome.</title>
        <authorList>
            <consortium name="International Human Genome Sequencing Consortium"/>
            <person name="Lander E.S."/>
            <person name="Linton L.M."/>
            <person name="Birren B."/>
            <person name="Nusbaum C."/>
            <person name="Zody M.C."/>
            <person name="Baldwin J."/>
            <person name="Devon K."/>
            <person name="Dewar K."/>
            <person name="Doyle M."/>
            <person name="FitzHugh W."/>
            <person name="Funke R."/>
            <person name="Gage D."/>
            <person name="Harris K."/>
            <person name="Heaford A."/>
            <person name="Howland J."/>
            <person name="Kann L."/>
            <person name="Lehoczky J."/>
            <person name="LeVine R."/>
            <person name="McEwan P."/>
            <person name="McKernan K."/>
            <person name="Meldrim J."/>
            <person name="Mesirov J.P."/>
            <person name="Miranda C."/>
            <person name="Morris W."/>
            <person name="Naylor J."/>
            <person name="Raymond C."/>
            <person name="Rosetti M."/>
            <person name="Santos R."/>
            <person name="Sheridan A."/>
            <person name="Sougnez C."/>
            <person name="Stange-Thomann N."/>
            <person name="Stojanovic N."/>
            <person name="Subramanian A."/>
            <person name="Wyman D."/>
            <person name="Rogers J."/>
            <person name="Sulston J."/>
            <person name="Ainscough R."/>
            <person name="Beck S."/>
            <person name="Bentley D."/>
            <person name="Burton J."/>
            <person name="Clee C."/>
            <person name="Carter N."/>
            <person name="Coulson A."/>
            <person name="Deadman R."/>
            <person name="Deloukas P."/>
            <person name="Dunham A."/>
            <person name="Dunham I."/>
            <person name="Durbin R."/>
            <person name="French L."/>
            <person name="Grafham D."/>
            <person name="Gregory S."/>
            <person name="Hubbard T."/>
            <person name="Humphray S."/>
            <person name="Hunt A."/>
            <person name="Jones M."/>
            <person name="Lloyd C."/>
            <person name="McMurray A."/>
            <person name="Matthews L."/>
            <person name="Mercer S."/>
            <person name="Milne S."/>
            <person name="Mullikin J.C."/>
            <person name="Mungall A."/>
            <person name="Plumb R."/>
            <person name="Ross M."/>
            <person name="Shownkeen R."/>
            <person name="Sims S."/>
            <person name="Waterston R.H."/>
            <person name="Wilson R.K."/>
            <person name="Hillier L.W."/>
            <person name="McPherson J.D."/>
            <person name="Marra M.A."/>
            <person name="Mardis E.R."/>
            <person name="Fulton L.A."/>
            <person name="Chinwalla A.T."/>
            <person name="Pepin K.H."/>
            <person name="Gish W.R."/>
            <person name="Chissoe S.L."/>
            <person name="Wendl M.C."/>
            <person name="Delehaunty K.D."/>
            <person name="Miner T.L."/>
            <person name="Delehaunty A."/>
            <person name="Kramer J.B."/>
            <person name="Cook L.L."/>
            <person name="Fulton R.S."/>
            <person name="Johnson D.L."/>
            <person name="Minx P.J."/>
            <person name="Clifton S.W."/>
            <person name="Hawkins T."/>
            <person name="Branscomb E."/>
            <person name="Predki P."/>
            <person name="Richardson P."/>
            <person name="Wenning S."/>
            <person name="Slezak T."/>
            <person name="Doggett N."/>
            <person name="Cheng J.F."/>
            <person name="Olsen A."/>
            <person name="Lucas S."/>
            <person name="Elkin C."/>
            <person name="Uberbacher E."/>
            <person name="Frazier M."/>
            <person name="Gibbs R.A."/>
            <person name="Muzny D.M."/>
            <person name="Scherer S.E."/>
            <person name="Bouck J.B."/>
            <person name="Sodergren E.J."/>
            <person name="Worley K.C."/>
            <person name="Rives C.M."/>
            <person name="Gorrell J.H."/>
            <person name="Metzker M.L."/>
            <person name="Naylor S.L."/>
            <person name="Kucherlapati R.S."/>
            <person name="Nelson D.L."/>
            <person name="Weinstock G.M."/>
            <person name="Sakaki Y."/>
            <person name="Fujiyama A."/>
            <person name="Hattori M."/>
            <person name="Yada T."/>
            <person name="Toyoda A."/>
            <person name="Itoh T."/>
            <person name="Kawagoe C."/>
            <person name="Watanabe H."/>
            <person name="Totoki Y."/>
            <person name="Taylor T."/>
            <person name="Weissenbach J."/>
            <person name="Heilig R."/>
            <person name="Saurin W."/>
            <person name="Artiguenave F."/>
            <person name="Brottier P."/>
            <person name="Bruls T."/>
            <person name="Pelletier E."/>
            <person name="Robert C."/>
            <person name="Wincker P."/>
            <person name="Smith D.R."/>
            <person name="Doucette-Stamm L."/>
            <person name="Rubenfield M."/>
            <person name="Weinstock K."/>
            <person name="Lee H.M."/>
            <person name="Dubois J."/>
            <person name="Rosenthal A."/>
            <person name="Platzer M."/>
            <person name="Nyakatura G."/>
            <person name="Taudien S."/>
            <person name="Rump A."/>
            <person name="Yang H."/>
            <person name="Yu J."/>
            <person name="Wang J."/>
            <person name="Huang G."/>
            <person name="Gu J."/>
            <person name="Hood L."/>
            <person name="Rowen L."/>
            <person name="Madan A."/>
            <person name="Qin S."/>
            <person name="Davis R.W."/>
            <person name="Federspiel N.A."/>
            <person name="Abola A.P."/>
            <person name="Proctor M.J."/>
            <person name="Myers R.M."/>
            <person name="Schmutz J."/>
            <person name="Dickson M."/>
            <person name="Grimwood J."/>
            <person name="Cox D.R."/>
            <person name="Olson M.V."/>
            <person name="Kaul R."/>
            <person name="Raymond C."/>
            <person name="Shimizu N."/>
            <person name="Kawasaki K."/>
            <person name="Minoshima S."/>
            <person name="Evans G.A."/>
            <person name="Athanasiou M."/>
            <person name="Schultz R."/>
            <person name="Roe B.A."/>
            <person name="Chen F."/>
            <person name="Pan H."/>
            <person name="Ramser J."/>
            <person name="Lehrach H."/>
            <person name="Reinhardt R."/>
            <person name="McCombie W.R."/>
            <person name="de la Bastide M."/>
            <person name="Dedhia N."/>
            <person name="Blocker H."/>
            <person name="Hornischer K."/>
            <person name="Nordsiek G."/>
            <person name="Agarwala R."/>
            <person name="Aravind L."/>
            <person name="Bailey J.A."/>
            <person name="Bateman A."/>
            <person name="Batzoglou S."/>
            <person name="Birney E."/>
            <person name="Bork P."/>
            <person name="Brown D.G."/>
            <person name="Burge C.B."/>
            <person name="Cerutti L."/>
            <person name="Chen H.C."/>
            <person name="Church D."/>
            <person name="Clamp M."/>
            <person name="Copley R.R."/>
            <person name="Doerks T."/>
            <person name="Eddy S.R."/>
            <person name="Eichler E.E."/>
            <person name="Furey T.S."/>
            <person name="Galagan J."/>
            <person name="Gilbert J.G."/>
            <person name="Harmon C."/>
            <person name="Hayashizaki Y."/>
            <person name="Haussler D."/>
            <person name="Hermjakob H."/>
            <person name="Hokamp K."/>
            <person name="Jang W."/>
            <person name="Johnson L.S."/>
            <person name="Jones T.A."/>
            <person name="Kasif S."/>
            <person name="Kaspryzk A."/>
            <person name="Kennedy S."/>
            <person name="Kent W.J."/>
            <person name="Kitts P."/>
            <person name="Koonin E.V."/>
            <person name="Korf I."/>
            <person name="Kulp D."/>
            <person name="Lancet D."/>
            <person name="Lowe T.M."/>
            <person name="McLysaght A."/>
            <person name="Mikkelsen T."/>
            <person name="Moran J.V."/>
            <person name="Mulder N."/>
            <person name="Pollara V.J."/>
            <person name="Ponting C.P."/>
            <person name="Schuler G."/>
            <person name="Schultz J."/>
            <person name="Slater G."/>
            <person name="Smit A.F."/>
            <person name="Stupka E."/>
            <person name="Szustakowski J."/>
            <person name="Thierry-Mieg D."/>
            <person name="Thierry-Mieg J."/>
            <person name="Wagner L."/>
            <person name="Wallis J."/>
            <person name="Wheeler R."/>
            <person name="Williams A."/>
            <person name="Wolf Y.I."/>
            <person name="Wolfe K.H."/>
            <person name="Yang S.P."/>
            <person name="Yeh R.F."/>
            <person name="Collins F."/>
            <person name="Guyer M.S."/>
            <person name="Peterson J."/>
            <person name="Felsenfeld A."/>
            <person name="Wetterstrand K.A."/>
            <person name="Patrinos A."/>
            <person name="Morgan M.J."/>
            <person name="de Jong P."/>
            <person name="Catanese J.J."/>
            <person name="Osoegawa K."/>
            <person name="Shizuya H."/>
            <person name="Choi S."/>
            <person name="Chen Y.J."/>
        </authorList>
    </citation>
    <scope>NUCLEOTIDE SEQUENCE [LARGE SCALE GENOMIC DNA]</scope>
</reference>
<dbReference type="ExpressionAtlas" id="G3V332">
    <property type="expression patterns" value="baseline and differential"/>
</dbReference>
<dbReference type="Antibodypedia" id="48706">
    <property type="antibodies" value="35 antibodies from 11 providers"/>
</dbReference>